<sequence length="25" mass="3045">MDTFKDRLAITKDWLPRYTGMEIDE</sequence>
<proteinExistence type="predicted"/>
<name>A0A382XUP4_9ZZZZ</name>
<evidence type="ECO:0000313" key="1">
    <source>
        <dbReference type="EMBL" id="SVD74857.1"/>
    </source>
</evidence>
<reference evidence="1" key="1">
    <citation type="submission" date="2018-05" db="EMBL/GenBank/DDBJ databases">
        <authorList>
            <person name="Lanie J.A."/>
            <person name="Ng W.-L."/>
            <person name="Kazmierczak K.M."/>
            <person name="Andrzejewski T.M."/>
            <person name="Davidsen T.M."/>
            <person name="Wayne K.J."/>
            <person name="Tettelin H."/>
            <person name="Glass J.I."/>
            <person name="Rusch D."/>
            <person name="Podicherti R."/>
            <person name="Tsui H.-C.T."/>
            <person name="Winkler M.E."/>
        </authorList>
    </citation>
    <scope>NUCLEOTIDE SEQUENCE</scope>
</reference>
<dbReference type="EMBL" id="UINC01170691">
    <property type="protein sequence ID" value="SVD74857.1"/>
    <property type="molecule type" value="Genomic_DNA"/>
</dbReference>
<gene>
    <name evidence="1" type="ORF">METZ01_LOCUS427711</name>
</gene>
<accession>A0A382XUP4</accession>
<organism evidence="1">
    <name type="scientific">marine metagenome</name>
    <dbReference type="NCBI Taxonomy" id="408172"/>
    <lineage>
        <taxon>unclassified sequences</taxon>
        <taxon>metagenomes</taxon>
        <taxon>ecological metagenomes</taxon>
    </lineage>
</organism>
<protein>
    <submittedName>
        <fullName evidence="1">Uncharacterized protein</fullName>
    </submittedName>
</protein>
<dbReference type="AlphaFoldDB" id="A0A382XUP4"/>
<feature type="non-terminal residue" evidence="1">
    <location>
        <position position="25"/>
    </location>
</feature>